<dbReference type="GO" id="GO:0016881">
    <property type="term" value="F:acid-amino acid ligase activity"/>
    <property type="evidence" value="ECO:0007669"/>
    <property type="project" value="UniProtKB-ARBA"/>
</dbReference>
<dbReference type="InterPro" id="IPR022770">
    <property type="entry name" value="IucA/IucC-like_C"/>
</dbReference>
<reference evidence="4 5" key="1">
    <citation type="submission" date="2018-06" db="EMBL/GenBank/DDBJ databases">
        <authorList>
            <consortium name="Pathogen Informatics"/>
            <person name="Doyle S."/>
        </authorList>
    </citation>
    <scope>NUCLEOTIDE SEQUENCE [LARGE SCALE GENOMIC DNA]</scope>
    <source>
        <strain evidence="4 5">NCTC11645</strain>
    </source>
</reference>
<dbReference type="Gene3D" id="1.10.510.40">
    <property type="match status" value="1"/>
</dbReference>
<name>A0A377HMU3_GRIHO</name>
<evidence type="ECO:0000259" key="3">
    <source>
        <dbReference type="Pfam" id="PF06276"/>
    </source>
</evidence>
<comment type="similarity">
    <text evidence="1">Belongs to the IucA/IucC family.</text>
</comment>
<dbReference type="PANTHER" id="PTHR34384">
    <property type="entry name" value="L-2,3-DIAMINOPROPANOATE--CITRATE LIGASE"/>
    <property type="match status" value="1"/>
</dbReference>
<dbReference type="STRING" id="673.AL542_16550"/>
<protein>
    <submittedName>
        <fullName evidence="4">Aerobactin synthase IucA</fullName>
        <ecNumber evidence="4">6.3.2.-</ecNumber>
    </submittedName>
</protein>
<feature type="domain" description="Aerobactin siderophore biosynthesis IucA/IucC N-terminal" evidence="2">
    <location>
        <begin position="141"/>
        <end position="388"/>
    </location>
</feature>
<dbReference type="AlphaFoldDB" id="A0A377HMU3"/>
<accession>A0A377HMU3</accession>
<feature type="domain" description="Aerobactin siderophore biosynthesis IucA/IucC-like C-terminal" evidence="3">
    <location>
        <begin position="420"/>
        <end position="577"/>
    </location>
</feature>
<dbReference type="EMBL" id="UGHD01000002">
    <property type="protein sequence ID" value="STO57548.1"/>
    <property type="molecule type" value="Genomic_DNA"/>
</dbReference>
<dbReference type="Gene3D" id="6.10.250.3370">
    <property type="match status" value="1"/>
</dbReference>
<organism evidence="4 5">
    <name type="scientific">Grimontia hollisae</name>
    <name type="common">Vibrio hollisae</name>
    <dbReference type="NCBI Taxonomy" id="673"/>
    <lineage>
        <taxon>Bacteria</taxon>
        <taxon>Pseudomonadati</taxon>
        <taxon>Pseudomonadota</taxon>
        <taxon>Gammaproteobacteria</taxon>
        <taxon>Vibrionales</taxon>
        <taxon>Vibrionaceae</taxon>
        <taxon>Grimontia</taxon>
    </lineage>
</organism>
<dbReference type="InterPro" id="IPR007310">
    <property type="entry name" value="Aerobactin_biosyn_IucA/IucC_N"/>
</dbReference>
<dbReference type="Proteomes" id="UP000254512">
    <property type="component" value="Unassembled WGS sequence"/>
</dbReference>
<proteinExistence type="inferred from homology"/>
<evidence type="ECO:0000313" key="4">
    <source>
        <dbReference type="EMBL" id="STO57548.1"/>
    </source>
</evidence>
<dbReference type="RefSeq" id="WP_115659777.1">
    <property type="nucleotide sequence ID" value="NZ_CP035690.1"/>
</dbReference>
<keyword evidence="4" id="KW-0436">Ligase</keyword>
<evidence type="ECO:0000256" key="1">
    <source>
        <dbReference type="ARBA" id="ARBA00007832"/>
    </source>
</evidence>
<sequence>MEDQQHCYGLKGSDVAIACFLNAFLRECPKVGAKKTGEDHYQLQIPVNDHCHIAYQISKYSTLGLHEYKMPAYLVTKDRATPLSFSDVLFKVVSEPALVGNLTEQQKNAFVARVLESQRNTHNAITHQPNLEALFSTTLRFEQAEQGLLAGHSVHPAPKSREQFSQHDAKRYSPEFGGKFPLRWFAVAKWLTLSHYTGEDLGKEARESNGQNAPHHPVNALADADMALSKAARAIPDGFALFPAHPWQAEVLLKHPDIKNYQSRGLLLDLGEMGQYWYPTTSTRSVYSPGLPFQLKFSLSVKLTNSIRTLSLKEVMRGTRLNQIFQSAGFAQVDAALPDGFEVMQEPGFLALLDTHGNVIDESLVALRDNLLAKTPDEEAVVLATLCQQHPFGRDSLLAARVKQLAAHLATTPENAAIKWFDNYCHQVVGSLFSLQGNGGIVCLAHQQNIVMRLQDGMPVGMYYRDCQGTGYTDLAYTLFPDILIDDTQDLENHWEQEKVLRYFPYYLIINSTFSVIASLSLHCGVSEGALLERLRAYLKSLKGKLVDTHCLNYVLESPALCCKGNFYCYLQDLNENAIPDPKVIYFDLPNPLVCHATDNRPSSEKEAHYV</sequence>
<dbReference type="GO" id="GO:0019290">
    <property type="term" value="P:siderophore biosynthetic process"/>
    <property type="evidence" value="ECO:0007669"/>
    <property type="project" value="InterPro"/>
</dbReference>
<dbReference type="EC" id="6.3.2.-" evidence="4"/>
<dbReference type="Pfam" id="PF04183">
    <property type="entry name" value="IucA_IucC"/>
    <property type="match status" value="1"/>
</dbReference>
<dbReference type="InterPro" id="IPR037455">
    <property type="entry name" value="LucA/IucC-like"/>
</dbReference>
<dbReference type="Pfam" id="PF06276">
    <property type="entry name" value="FhuF"/>
    <property type="match status" value="1"/>
</dbReference>
<dbReference type="PANTHER" id="PTHR34384:SF5">
    <property type="entry name" value="L-2,3-DIAMINOPROPANOATE--CITRATE LIGASE"/>
    <property type="match status" value="1"/>
</dbReference>
<gene>
    <name evidence="4" type="primary">iucA</name>
    <name evidence="4" type="ORF">NCTC11645_01940</name>
</gene>
<evidence type="ECO:0000313" key="5">
    <source>
        <dbReference type="Proteomes" id="UP000254512"/>
    </source>
</evidence>
<evidence type="ECO:0000259" key="2">
    <source>
        <dbReference type="Pfam" id="PF04183"/>
    </source>
</evidence>